<organism evidence="8 9">
    <name type="scientific">Agromyces ramosus</name>
    <dbReference type="NCBI Taxonomy" id="33879"/>
    <lineage>
        <taxon>Bacteria</taxon>
        <taxon>Bacillati</taxon>
        <taxon>Actinomycetota</taxon>
        <taxon>Actinomycetes</taxon>
        <taxon>Micrococcales</taxon>
        <taxon>Microbacteriaceae</taxon>
        <taxon>Agromyces</taxon>
    </lineage>
</organism>
<comment type="caution">
    <text evidence="8">The sequence shown here is derived from an EMBL/GenBank/DDBJ whole genome shotgun (WGS) entry which is preliminary data.</text>
</comment>
<keyword evidence="3 6" id="KW-0812">Transmembrane</keyword>
<evidence type="ECO:0000256" key="6">
    <source>
        <dbReference type="SAM" id="Phobius"/>
    </source>
</evidence>
<dbReference type="EMBL" id="SGWY01000003">
    <property type="protein sequence ID" value="RZS64585.1"/>
    <property type="molecule type" value="Genomic_DNA"/>
</dbReference>
<dbReference type="Pfam" id="PF07690">
    <property type="entry name" value="MFS_1"/>
    <property type="match status" value="1"/>
</dbReference>
<evidence type="ECO:0000256" key="5">
    <source>
        <dbReference type="ARBA" id="ARBA00023136"/>
    </source>
</evidence>
<comment type="subcellular location">
    <subcellularLocation>
        <location evidence="1">Cell membrane</location>
        <topology evidence="1">Multi-pass membrane protein</topology>
    </subcellularLocation>
</comment>
<protein>
    <submittedName>
        <fullName evidence="8">Putative MFS family arabinose efflux permease</fullName>
    </submittedName>
</protein>
<dbReference type="SUPFAM" id="SSF103473">
    <property type="entry name" value="MFS general substrate transporter"/>
    <property type="match status" value="1"/>
</dbReference>
<feature type="transmembrane region" description="Helical" evidence="6">
    <location>
        <begin position="397"/>
        <end position="418"/>
    </location>
</feature>
<feature type="transmembrane region" description="Helical" evidence="6">
    <location>
        <begin position="179"/>
        <end position="199"/>
    </location>
</feature>
<dbReference type="InterPro" id="IPR011701">
    <property type="entry name" value="MFS"/>
</dbReference>
<dbReference type="CDD" id="cd17324">
    <property type="entry name" value="MFS_NepI_like"/>
    <property type="match status" value="1"/>
</dbReference>
<dbReference type="PROSITE" id="PS50850">
    <property type="entry name" value="MFS"/>
    <property type="match status" value="1"/>
</dbReference>
<feature type="transmembrane region" description="Helical" evidence="6">
    <location>
        <begin position="278"/>
        <end position="298"/>
    </location>
</feature>
<evidence type="ECO:0000313" key="9">
    <source>
        <dbReference type="Proteomes" id="UP000293289"/>
    </source>
</evidence>
<keyword evidence="5 6" id="KW-0472">Membrane</keyword>
<feature type="transmembrane region" description="Helical" evidence="6">
    <location>
        <begin position="118"/>
        <end position="137"/>
    </location>
</feature>
<reference evidence="8 9" key="1">
    <citation type="submission" date="2019-02" db="EMBL/GenBank/DDBJ databases">
        <title>Genomic Encyclopedia of Type Strains, Phase IV (KMG-IV): sequencing the most valuable type-strain genomes for metagenomic binning, comparative biology and taxonomic classification.</title>
        <authorList>
            <person name="Goeker M."/>
        </authorList>
    </citation>
    <scope>NUCLEOTIDE SEQUENCE [LARGE SCALE GENOMIC DNA]</scope>
    <source>
        <strain evidence="8 9">DSM 43045</strain>
    </source>
</reference>
<gene>
    <name evidence="8" type="ORF">EV187_2972</name>
</gene>
<dbReference type="RefSeq" id="WP_130353799.1">
    <property type="nucleotide sequence ID" value="NZ_SGWY01000003.1"/>
</dbReference>
<evidence type="ECO:0000259" key="7">
    <source>
        <dbReference type="PROSITE" id="PS50850"/>
    </source>
</evidence>
<dbReference type="Gene3D" id="1.20.1250.20">
    <property type="entry name" value="MFS general substrate transporter like domains"/>
    <property type="match status" value="1"/>
</dbReference>
<evidence type="ECO:0000256" key="4">
    <source>
        <dbReference type="ARBA" id="ARBA00022989"/>
    </source>
</evidence>
<dbReference type="AlphaFoldDB" id="A0A4Q7M8Y9"/>
<proteinExistence type="predicted"/>
<dbReference type="PANTHER" id="PTHR43124:SF3">
    <property type="entry name" value="CHLORAMPHENICOL EFFLUX PUMP RV0191"/>
    <property type="match status" value="1"/>
</dbReference>
<feature type="transmembrane region" description="Helical" evidence="6">
    <location>
        <begin position="149"/>
        <end position="173"/>
    </location>
</feature>
<keyword evidence="4 6" id="KW-1133">Transmembrane helix</keyword>
<feature type="transmembrane region" description="Helical" evidence="6">
    <location>
        <begin position="59"/>
        <end position="79"/>
    </location>
</feature>
<keyword evidence="9" id="KW-1185">Reference proteome</keyword>
<feature type="transmembrane region" description="Helical" evidence="6">
    <location>
        <begin position="91"/>
        <end position="112"/>
    </location>
</feature>
<feature type="transmembrane region" description="Helical" evidence="6">
    <location>
        <begin position="26"/>
        <end position="47"/>
    </location>
</feature>
<dbReference type="PANTHER" id="PTHR43124">
    <property type="entry name" value="PURINE EFFLUX PUMP PBUE"/>
    <property type="match status" value="1"/>
</dbReference>
<accession>A0A4Q7M8Y9</accession>
<dbReference type="OrthoDB" id="2810795at2"/>
<feature type="transmembrane region" description="Helical" evidence="6">
    <location>
        <begin position="369"/>
        <end position="391"/>
    </location>
</feature>
<sequence length="429" mass="42422">MDDTSTSNPIVDTAAGPTSRLPWPSLLVLGGATFTMVTAEMVPTAVLPEMSAGLGVSEAQTGLLVSVWAAVVVVGSFPLVRLTQHLDRRAVIAWGLVALAVSVAVTALAPAYPVAVAGRLVGALSVGLLWATTNAYSADLVADRDLARAVAVVLGGATLGTVIGTPIASLVAQGAGWRAAFWGLAAAALVAAVLVRAVVVRPPHPDVAMPNDTAPDAAARFESSTDAAGAAPGARAGVPRGIRPMLAVVALIALLLVGHYGTYTYITRLVEAPASHVPGGIGGLLLVFGLASAAGVALAGRFGERTDRALVVSAVGTGLGVAGLAVVAVHPLVGIGVLVLWGVASGALPPLAQTMILRLAGPRRRALAGALIPVVFNLGIAIGAALASVVVGGGALAALPALGATVIASAALGLVVVVRGNRRAVVPDA</sequence>
<dbReference type="InterPro" id="IPR036259">
    <property type="entry name" value="MFS_trans_sf"/>
</dbReference>
<dbReference type="InterPro" id="IPR020846">
    <property type="entry name" value="MFS_dom"/>
</dbReference>
<evidence type="ECO:0000256" key="2">
    <source>
        <dbReference type="ARBA" id="ARBA00022475"/>
    </source>
</evidence>
<feature type="transmembrane region" description="Helical" evidence="6">
    <location>
        <begin position="310"/>
        <end position="329"/>
    </location>
</feature>
<feature type="transmembrane region" description="Helical" evidence="6">
    <location>
        <begin position="245"/>
        <end position="266"/>
    </location>
</feature>
<evidence type="ECO:0000313" key="8">
    <source>
        <dbReference type="EMBL" id="RZS64585.1"/>
    </source>
</evidence>
<feature type="domain" description="Major facilitator superfamily (MFS) profile" evidence="7">
    <location>
        <begin position="25"/>
        <end position="421"/>
    </location>
</feature>
<feature type="transmembrane region" description="Helical" evidence="6">
    <location>
        <begin position="335"/>
        <end position="357"/>
    </location>
</feature>
<dbReference type="Proteomes" id="UP000293289">
    <property type="component" value="Unassembled WGS sequence"/>
</dbReference>
<dbReference type="GO" id="GO:0022857">
    <property type="term" value="F:transmembrane transporter activity"/>
    <property type="evidence" value="ECO:0007669"/>
    <property type="project" value="InterPro"/>
</dbReference>
<evidence type="ECO:0000256" key="1">
    <source>
        <dbReference type="ARBA" id="ARBA00004651"/>
    </source>
</evidence>
<dbReference type="InterPro" id="IPR050189">
    <property type="entry name" value="MFS_Efflux_Transporters"/>
</dbReference>
<dbReference type="GO" id="GO:0005886">
    <property type="term" value="C:plasma membrane"/>
    <property type="evidence" value="ECO:0007669"/>
    <property type="project" value="UniProtKB-SubCell"/>
</dbReference>
<name>A0A4Q7M8Y9_9MICO</name>
<keyword evidence="2" id="KW-1003">Cell membrane</keyword>
<evidence type="ECO:0000256" key="3">
    <source>
        <dbReference type="ARBA" id="ARBA00022692"/>
    </source>
</evidence>